<dbReference type="Proteomes" id="UP001154240">
    <property type="component" value="Unassembled WGS sequence"/>
</dbReference>
<sequence>MFNFSKLTIGTKIKGGFGFLVILSVMLGGFGFWKATLVDIGVSDLDKTHLPLTLMMGAVSETALRQELAMTNYALHREEKFAEHFKELDATEDQNFAKMKEIIRQDEYLVGEHWLDKIDAVAGGHDHFATEAKGLMAAVAANDQSAIDTRADAMAQAATSFKKTVRDFEATNTAEAKSVAGEALGQSQSSKFLMGVISLCVLIFGAAFAITLVRQITRPLNRAIESLNDGSAQVASASGQVAGASQMLAEGASEQAAAIEETSSALEELTAMTKQNAGNATEADGLMQETMQTVDRVNTSMGELTATMNDVSTASQATFKIIKTIDEIAFQTNLLALNAAVEAARAGEAGAGFAVVADEVRNLAMRAAEAAKNTADLIEGTVKRVQDSTGLLATTNAAFGELAARSAKVNQLVNEISVASTEQAQGVDQINNAVTEMDAVVQQNAATAEESASASEELSAQAEVMKSTIGDLIAMVGGQALAHQRDAGQYARAAQVSRKSPRQQARPVLRPHGAASAQRFLPLDGDEDFVDFGAAA</sequence>
<dbReference type="InterPro" id="IPR004090">
    <property type="entry name" value="Chemotax_Me-accpt_rcpt"/>
</dbReference>
<keyword evidence="8" id="KW-1185">Reference proteome</keyword>
<dbReference type="Pfam" id="PF00015">
    <property type="entry name" value="MCPsignal"/>
    <property type="match status" value="1"/>
</dbReference>
<dbReference type="InterPro" id="IPR004089">
    <property type="entry name" value="MCPsignal_dom"/>
</dbReference>
<feature type="region of interest" description="Disordered" evidence="4">
    <location>
        <begin position="494"/>
        <end position="517"/>
    </location>
</feature>
<feature type="transmembrane region" description="Helical" evidence="5">
    <location>
        <begin position="192"/>
        <end position="213"/>
    </location>
</feature>
<reference evidence="7" key="2">
    <citation type="submission" date="2022-10" db="EMBL/GenBank/DDBJ databases">
        <authorList>
            <person name="Aronson H.S."/>
        </authorList>
    </citation>
    <scope>NUCLEOTIDE SEQUENCE</scope>
    <source>
        <strain evidence="7">RS19-109</strain>
    </source>
</reference>
<dbReference type="PANTHER" id="PTHR43531">
    <property type="entry name" value="PROTEIN ICFG"/>
    <property type="match status" value="1"/>
</dbReference>
<protein>
    <submittedName>
        <fullName evidence="7">Methyl-accepting chemotaxis protein</fullName>
    </submittedName>
</protein>
<keyword evidence="5" id="KW-0812">Transmembrane</keyword>
<dbReference type="SUPFAM" id="SSF58104">
    <property type="entry name" value="Methyl-accepting chemotaxis protein (MCP) signaling domain"/>
    <property type="match status" value="1"/>
</dbReference>
<evidence type="ECO:0000256" key="2">
    <source>
        <dbReference type="ARBA" id="ARBA00029447"/>
    </source>
</evidence>
<dbReference type="GO" id="GO:0006935">
    <property type="term" value="P:chemotaxis"/>
    <property type="evidence" value="ECO:0007669"/>
    <property type="project" value="UniProtKB-KW"/>
</dbReference>
<dbReference type="GO" id="GO:0004888">
    <property type="term" value="F:transmembrane signaling receptor activity"/>
    <property type="evidence" value="ECO:0007669"/>
    <property type="project" value="InterPro"/>
</dbReference>
<name>A0A9X4MFG8_9BACT</name>
<dbReference type="GO" id="GO:0007165">
    <property type="term" value="P:signal transduction"/>
    <property type="evidence" value="ECO:0007669"/>
    <property type="project" value="UniProtKB-KW"/>
</dbReference>
<evidence type="ECO:0000259" key="6">
    <source>
        <dbReference type="PROSITE" id="PS50111"/>
    </source>
</evidence>
<keyword evidence="1" id="KW-0145">Chemotaxis</keyword>
<dbReference type="Gene3D" id="1.10.287.950">
    <property type="entry name" value="Methyl-accepting chemotaxis protein"/>
    <property type="match status" value="1"/>
</dbReference>
<reference evidence="7" key="1">
    <citation type="journal article" date="2022" name="bioRxiv">
        <title>Thiovibrio frasassiensisgen. nov., sp. nov., an autotrophic, elemental sulfur disproportionating bacterium isolated from sulfidic karst sediment, and proposal of Thiovibrionaceae fam. nov.</title>
        <authorList>
            <person name="Aronson H."/>
            <person name="Thomas C."/>
            <person name="Bhattacharyya M."/>
            <person name="Eckstein S."/>
            <person name="Jensen S."/>
            <person name="Barco R."/>
            <person name="Macalady J."/>
            <person name="Amend J."/>
        </authorList>
    </citation>
    <scope>NUCLEOTIDE SEQUENCE</scope>
    <source>
        <strain evidence="7">RS19-109</strain>
    </source>
</reference>
<dbReference type="GO" id="GO:0005886">
    <property type="term" value="C:plasma membrane"/>
    <property type="evidence" value="ECO:0007669"/>
    <property type="project" value="TreeGrafter"/>
</dbReference>
<accession>A0A9X4MFG8</accession>
<dbReference type="RefSeq" id="WP_307632312.1">
    <property type="nucleotide sequence ID" value="NZ_JAPHEH010000001.1"/>
</dbReference>
<dbReference type="AlphaFoldDB" id="A0A9X4MFG8"/>
<dbReference type="SMART" id="SM00283">
    <property type="entry name" value="MA"/>
    <property type="match status" value="1"/>
</dbReference>
<evidence type="ECO:0000313" key="8">
    <source>
        <dbReference type="Proteomes" id="UP001154240"/>
    </source>
</evidence>
<evidence type="ECO:0000256" key="5">
    <source>
        <dbReference type="SAM" id="Phobius"/>
    </source>
</evidence>
<evidence type="ECO:0000256" key="1">
    <source>
        <dbReference type="ARBA" id="ARBA00022500"/>
    </source>
</evidence>
<feature type="domain" description="Methyl-accepting transducer" evidence="6">
    <location>
        <begin position="230"/>
        <end position="459"/>
    </location>
</feature>
<proteinExistence type="inferred from homology"/>
<dbReference type="PRINTS" id="PR00260">
    <property type="entry name" value="CHEMTRNSDUCR"/>
</dbReference>
<comment type="similarity">
    <text evidence="2">Belongs to the methyl-accepting chemotaxis (MCP) protein family.</text>
</comment>
<comment type="caution">
    <text evidence="7">The sequence shown here is derived from an EMBL/GenBank/DDBJ whole genome shotgun (WGS) entry which is preliminary data.</text>
</comment>
<keyword evidence="3" id="KW-0807">Transducer</keyword>
<gene>
    <name evidence="7" type="ORF">OLX77_04080</name>
</gene>
<dbReference type="PANTHER" id="PTHR43531:SF11">
    <property type="entry name" value="METHYL-ACCEPTING CHEMOTAXIS PROTEIN 3"/>
    <property type="match status" value="1"/>
</dbReference>
<dbReference type="EMBL" id="JAPHEH010000001">
    <property type="protein sequence ID" value="MDG4475338.1"/>
    <property type="molecule type" value="Genomic_DNA"/>
</dbReference>
<dbReference type="InterPro" id="IPR051310">
    <property type="entry name" value="MCP_chemotaxis"/>
</dbReference>
<organism evidence="7 8">
    <name type="scientific">Thiovibrio frasassiensis</name>
    <dbReference type="NCBI Taxonomy" id="2984131"/>
    <lineage>
        <taxon>Bacteria</taxon>
        <taxon>Pseudomonadati</taxon>
        <taxon>Thermodesulfobacteriota</taxon>
        <taxon>Desulfobulbia</taxon>
        <taxon>Desulfobulbales</taxon>
        <taxon>Thiovibrionaceae</taxon>
        <taxon>Thiovibrio</taxon>
    </lineage>
</organism>
<keyword evidence="5" id="KW-0472">Membrane</keyword>
<feature type="transmembrane region" description="Helical" evidence="5">
    <location>
        <begin position="12"/>
        <end position="33"/>
    </location>
</feature>
<keyword evidence="5" id="KW-1133">Transmembrane helix</keyword>
<evidence type="ECO:0000256" key="3">
    <source>
        <dbReference type="PROSITE-ProRule" id="PRU00284"/>
    </source>
</evidence>
<evidence type="ECO:0000256" key="4">
    <source>
        <dbReference type="SAM" id="MobiDB-lite"/>
    </source>
</evidence>
<evidence type="ECO:0000313" key="7">
    <source>
        <dbReference type="EMBL" id="MDG4475338.1"/>
    </source>
</evidence>
<dbReference type="PROSITE" id="PS50111">
    <property type="entry name" value="CHEMOTAXIS_TRANSDUC_2"/>
    <property type="match status" value="1"/>
</dbReference>